<evidence type="ECO:0000313" key="5">
    <source>
        <dbReference type="Proteomes" id="UP000220669"/>
    </source>
</evidence>
<name>A0A2A7SP78_9ENTE</name>
<dbReference type="STRING" id="53345.LIU_10435"/>
<dbReference type="Proteomes" id="UP000252797">
    <property type="component" value="Unassembled WGS sequence"/>
</dbReference>
<gene>
    <name evidence="3" type="ORF">CRM96_09645</name>
    <name evidence="4" type="ORF">EA71_01979</name>
</gene>
<dbReference type="SUPFAM" id="SSF54403">
    <property type="entry name" value="Cystatin/monellin"/>
    <property type="match status" value="2"/>
</dbReference>
<dbReference type="EMBL" id="PDEB01000004">
    <property type="protein sequence ID" value="PEH45259.1"/>
    <property type="molecule type" value="Genomic_DNA"/>
</dbReference>
<dbReference type="InterPro" id="IPR046350">
    <property type="entry name" value="Cystatin_sf"/>
</dbReference>
<proteinExistence type="predicted"/>
<comment type="caution">
    <text evidence="4">The sequence shown here is derived from an EMBL/GenBank/DDBJ whole genome shotgun (WGS) entry which is preliminary data.</text>
</comment>
<feature type="domain" description="Cell wall elongation regulator TseB-like" evidence="2">
    <location>
        <begin position="54"/>
        <end position="98"/>
    </location>
</feature>
<dbReference type="RefSeq" id="WP_005875558.1">
    <property type="nucleotide sequence ID" value="NZ_CABGIQ010000008.1"/>
</dbReference>
<feature type="transmembrane region" description="Helical" evidence="1">
    <location>
        <begin position="21"/>
        <end position="42"/>
    </location>
</feature>
<protein>
    <submittedName>
        <fullName evidence="3">Peptidase</fullName>
    </submittedName>
</protein>
<dbReference type="Gene3D" id="3.10.450.40">
    <property type="match status" value="2"/>
</dbReference>
<evidence type="ECO:0000313" key="6">
    <source>
        <dbReference type="Proteomes" id="UP000252797"/>
    </source>
</evidence>
<dbReference type="AlphaFoldDB" id="A0A2A7SP78"/>
<keyword evidence="1" id="KW-0472">Membrane</keyword>
<dbReference type="KEGG" id="edu:LIU_10435"/>
<evidence type="ECO:0000259" key="2">
    <source>
        <dbReference type="Pfam" id="PF17881"/>
    </source>
</evidence>
<dbReference type="InterPro" id="IPR041401">
    <property type="entry name" value="TseB-like_dom"/>
</dbReference>
<evidence type="ECO:0000313" key="4">
    <source>
        <dbReference type="EMBL" id="RCA11224.1"/>
    </source>
</evidence>
<dbReference type="Proteomes" id="UP000220669">
    <property type="component" value="Unassembled WGS sequence"/>
</dbReference>
<accession>A0A2A7SP78</accession>
<sequence length="175" mass="20107">MKKSPKKNKKKKTAKEKIINRVLLGLIIFLLAVIVFSSIFYLRSSRPMMQAKKEATEIAEKYADLKEVDRFYWFTRKKTYFSLTGKNDKGQEIVVVIPKSGEKVKVLAQKDGLTEKEAKQKIADAHPDIQVEKATLGMYDDQVVWEITGENSHNELNYYLIAFDTGKEVKTITDI</sequence>
<dbReference type="Pfam" id="PF17881">
    <property type="entry name" value="TseB"/>
    <property type="match status" value="1"/>
</dbReference>
<evidence type="ECO:0000313" key="3">
    <source>
        <dbReference type="EMBL" id="PEH45259.1"/>
    </source>
</evidence>
<keyword evidence="1" id="KW-0812">Transmembrane</keyword>
<evidence type="ECO:0000256" key="1">
    <source>
        <dbReference type="SAM" id="Phobius"/>
    </source>
</evidence>
<dbReference type="EMBL" id="LEPB01000004">
    <property type="protein sequence ID" value="RCA11224.1"/>
    <property type="molecule type" value="Genomic_DNA"/>
</dbReference>
<reference evidence="4 6" key="1">
    <citation type="submission" date="2015-06" db="EMBL/GenBank/DDBJ databases">
        <title>The Genome Sequence of Enterococcus durans 4EA1.</title>
        <authorList>
            <consortium name="The Broad Institute Genomics Platform"/>
            <consortium name="The Broad Institute Genome Sequencing Center for Infectious Disease"/>
            <person name="Earl A.M."/>
            <person name="Van Tyne D."/>
            <person name="Lebreton F."/>
            <person name="Saavedra J.T."/>
            <person name="Gilmore M.S."/>
            <person name="Manson Mcguire A."/>
            <person name="Clock S."/>
            <person name="Crupain M."/>
            <person name="Rangan U."/>
            <person name="Young S."/>
            <person name="Abouelleil A."/>
            <person name="Cao P."/>
            <person name="Chapman S.B."/>
            <person name="Griggs A."/>
            <person name="Priest M."/>
            <person name="Shea T."/>
            <person name="Wortman J."/>
            <person name="Nusbaum C."/>
            <person name="Birren B."/>
        </authorList>
    </citation>
    <scope>NUCLEOTIDE SEQUENCE [LARGE SCALE GENOMIC DNA]</scope>
    <source>
        <strain evidence="4 6">4EA1</strain>
    </source>
</reference>
<reference evidence="3 5" key="2">
    <citation type="submission" date="2017-09" db="EMBL/GenBank/DDBJ databases">
        <title>FDA dAtabase for Regulatory Grade micrObial Sequences (FDA-ARGOS): Supporting development and validation of Infectious Disease Dx tests.</title>
        <authorList>
            <person name="Minogue T."/>
            <person name="Wolcott M."/>
            <person name="Wasieloski L."/>
            <person name="Aguilar W."/>
            <person name="Moore D."/>
            <person name="Tallon L.J."/>
            <person name="Sadzewicz L."/>
            <person name="Ott S."/>
            <person name="Zhao X."/>
            <person name="Nagaraj S."/>
            <person name="Vavikolanu K."/>
            <person name="Aluvathingal J."/>
            <person name="Nadendla S."/>
            <person name="Sichtig H."/>
        </authorList>
    </citation>
    <scope>NUCLEOTIDE SEQUENCE [LARGE SCALE GENOMIC DNA]</scope>
    <source>
        <strain evidence="3 5">FDAARGOS_396</strain>
    </source>
</reference>
<keyword evidence="1" id="KW-1133">Transmembrane helix</keyword>
<organism evidence="4 6">
    <name type="scientific">Enterococcus durans</name>
    <dbReference type="NCBI Taxonomy" id="53345"/>
    <lineage>
        <taxon>Bacteria</taxon>
        <taxon>Bacillati</taxon>
        <taxon>Bacillota</taxon>
        <taxon>Bacilli</taxon>
        <taxon>Lactobacillales</taxon>
        <taxon>Enterococcaceae</taxon>
        <taxon>Enterococcus</taxon>
    </lineage>
</organism>